<dbReference type="PANTHER" id="PTHR34216">
    <property type="match status" value="1"/>
</dbReference>
<dbReference type="PANTHER" id="PTHR34216:SF3">
    <property type="entry name" value="POLY-BETA-1,6-N-ACETYL-D-GLUCOSAMINE N-DEACETYLASE"/>
    <property type="match status" value="1"/>
</dbReference>
<evidence type="ECO:0000256" key="2">
    <source>
        <dbReference type="ARBA" id="ARBA00022729"/>
    </source>
</evidence>
<protein>
    <submittedName>
        <fullName evidence="5">Polysaccharide deacetylase family protein</fullName>
        <ecNumber evidence="5">3.-.-.-</ecNumber>
    </submittedName>
</protein>
<dbReference type="Pfam" id="PF01522">
    <property type="entry name" value="Polysacc_deac_1"/>
    <property type="match status" value="1"/>
</dbReference>
<keyword evidence="2" id="KW-0732">Signal</keyword>
<keyword evidence="5" id="KW-0378">Hydrolase</keyword>
<accession>A0ABW2UYY4</accession>
<dbReference type="Gene3D" id="3.20.20.370">
    <property type="entry name" value="Glycoside hydrolase/deacetylase"/>
    <property type="match status" value="1"/>
</dbReference>
<dbReference type="CDD" id="cd10918">
    <property type="entry name" value="CE4_NodB_like_5s_6s"/>
    <property type="match status" value="1"/>
</dbReference>
<evidence type="ECO:0000256" key="1">
    <source>
        <dbReference type="ARBA" id="ARBA00004613"/>
    </source>
</evidence>
<evidence type="ECO:0000313" key="6">
    <source>
        <dbReference type="Proteomes" id="UP001596528"/>
    </source>
</evidence>
<evidence type="ECO:0000256" key="3">
    <source>
        <dbReference type="SAM" id="MobiDB-lite"/>
    </source>
</evidence>
<dbReference type="InterPro" id="IPR051398">
    <property type="entry name" value="Polysacch_Deacetylase"/>
</dbReference>
<dbReference type="Proteomes" id="UP001596528">
    <property type="component" value="Unassembled WGS sequence"/>
</dbReference>
<dbReference type="EMBL" id="JBHTGQ010000009">
    <property type="protein sequence ID" value="MFC7749116.1"/>
    <property type="molecule type" value="Genomic_DNA"/>
</dbReference>
<name>A0ABW2UYY4_9BACL</name>
<sequence>MPKWLLQATAGIAALALLFQPAMPRAKKAELYHDQVAVLIYHLVDDEQRGPVTISPALLRDQLSFLKERGFHFITHRQFREFLDGGTVPNNAVLVTFDDGYDSYGAHAMPIMKELGVPAVNFVITETLDHPLQGNLRFLDRSGLAKTADETRGYEIQCHTHALHAKGPKGPLLATRLTDVRTGAEESDRDYENRIAQDALRCRREINSVVPASVDAIAYPFGAFDERSIPVLRDAGYRYGYTVVPEMADRSVDRMQIPRINAGSPYVSPRRLYNAILKSVYEIGDPDRLLPLDLVARDVGFEMHDDPRTNTVELVWNKRHYRLNGDARKVELADGQAAMEMSDKIEKRGKHVYIRKNDLQHMLGKRVEYMVNLRRYAVLQTPPQEGPEPQTGPTLAVQGGL</sequence>
<dbReference type="InterPro" id="IPR002509">
    <property type="entry name" value="NODB_dom"/>
</dbReference>
<feature type="compositionally biased region" description="Low complexity" evidence="3">
    <location>
        <begin position="381"/>
        <end position="394"/>
    </location>
</feature>
<feature type="domain" description="NodB homology" evidence="4">
    <location>
        <begin position="91"/>
        <end position="335"/>
    </location>
</feature>
<dbReference type="PROSITE" id="PS51677">
    <property type="entry name" value="NODB"/>
    <property type="match status" value="1"/>
</dbReference>
<reference evidence="6" key="1">
    <citation type="journal article" date="2019" name="Int. J. Syst. Evol. Microbiol.">
        <title>The Global Catalogue of Microorganisms (GCM) 10K type strain sequencing project: providing services to taxonomists for standard genome sequencing and annotation.</title>
        <authorList>
            <consortium name="The Broad Institute Genomics Platform"/>
            <consortium name="The Broad Institute Genome Sequencing Center for Infectious Disease"/>
            <person name="Wu L."/>
            <person name="Ma J."/>
        </authorList>
    </citation>
    <scope>NUCLEOTIDE SEQUENCE [LARGE SCALE GENOMIC DNA]</scope>
    <source>
        <strain evidence="6">JCM 18657</strain>
    </source>
</reference>
<dbReference type="InterPro" id="IPR011330">
    <property type="entry name" value="Glyco_hydro/deAcase_b/a-brl"/>
</dbReference>
<keyword evidence="6" id="KW-1185">Reference proteome</keyword>
<dbReference type="RefSeq" id="WP_138789335.1">
    <property type="nucleotide sequence ID" value="NZ_JBHTGQ010000009.1"/>
</dbReference>
<evidence type="ECO:0000313" key="5">
    <source>
        <dbReference type="EMBL" id="MFC7749116.1"/>
    </source>
</evidence>
<organism evidence="5 6">
    <name type="scientific">Paenibacillus thermoaerophilus</name>
    <dbReference type="NCBI Taxonomy" id="1215385"/>
    <lineage>
        <taxon>Bacteria</taxon>
        <taxon>Bacillati</taxon>
        <taxon>Bacillota</taxon>
        <taxon>Bacilli</taxon>
        <taxon>Bacillales</taxon>
        <taxon>Paenibacillaceae</taxon>
        <taxon>Paenibacillus</taxon>
    </lineage>
</organism>
<proteinExistence type="predicted"/>
<dbReference type="SUPFAM" id="SSF88713">
    <property type="entry name" value="Glycoside hydrolase/deacetylase"/>
    <property type="match status" value="1"/>
</dbReference>
<comment type="caution">
    <text evidence="5">The sequence shown here is derived from an EMBL/GenBank/DDBJ whole genome shotgun (WGS) entry which is preliminary data.</text>
</comment>
<comment type="subcellular location">
    <subcellularLocation>
        <location evidence="1">Secreted</location>
    </subcellularLocation>
</comment>
<evidence type="ECO:0000259" key="4">
    <source>
        <dbReference type="PROSITE" id="PS51677"/>
    </source>
</evidence>
<feature type="region of interest" description="Disordered" evidence="3">
    <location>
        <begin position="381"/>
        <end position="401"/>
    </location>
</feature>
<dbReference type="GO" id="GO:0016787">
    <property type="term" value="F:hydrolase activity"/>
    <property type="evidence" value="ECO:0007669"/>
    <property type="project" value="UniProtKB-KW"/>
</dbReference>
<dbReference type="EC" id="3.-.-.-" evidence="5"/>
<gene>
    <name evidence="5" type="ORF">ACFQWB_04035</name>
</gene>